<dbReference type="PROSITE" id="PS51340">
    <property type="entry name" value="MOSC"/>
    <property type="match status" value="1"/>
</dbReference>
<dbReference type="SUPFAM" id="SSF50800">
    <property type="entry name" value="PK beta-barrel domain-like"/>
    <property type="match status" value="1"/>
</dbReference>
<sequence>MMSASTLIQPSKEPALMLRLSSLYRYPLKSCKPETMQRASFDRLGLEGDRRWMLVDESNGRFFTQRALPHMSRLSVLWNAGGGVTLSAPGFESLDVAIPLDVDSNLRGVTVWRDSLQVPDAGDVAARWVSRFIGKPTRMVYMPIERARRMPGGHGHDEGHVNFADGFPLLLIGQGSLDDLSARLGRPLEMLRFRPNLVIEGAEAFAEDGWKRIRIGNIEFQLLKPCARCILTTVDPATGERSPDREPFAALKTYREVEGNVLFGQNVVNLGLGELETGMAVEVLE</sequence>
<organism evidence="2 3">
    <name type="scientific">Pseudomonas syringae pv. tagetis</name>
    <dbReference type="NCBI Taxonomy" id="129140"/>
    <lineage>
        <taxon>Bacteria</taxon>
        <taxon>Pseudomonadati</taxon>
        <taxon>Pseudomonadota</taxon>
        <taxon>Gammaproteobacteria</taxon>
        <taxon>Pseudomonadales</taxon>
        <taxon>Pseudomonadaceae</taxon>
        <taxon>Pseudomonas</taxon>
    </lineage>
</organism>
<name>A0A0Q0C9C4_9PSED</name>
<evidence type="ECO:0000259" key="1">
    <source>
        <dbReference type="PROSITE" id="PS51340"/>
    </source>
</evidence>
<dbReference type="GO" id="GO:0003824">
    <property type="term" value="F:catalytic activity"/>
    <property type="evidence" value="ECO:0007669"/>
    <property type="project" value="InterPro"/>
</dbReference>
<dbReference type="InterPro" id="IPR011037">
    <property type="entry name" value="Pyrv_Knase-like_insert_dom_sf"/>
</dbReference>
<feature type="domain" description="MOSC" evidence="1">
    <location>
        <begin position="142"/>
        <end position="284"/>
    </location>
</feature>
<evidence type="ECO:0000313" key="3">
    <source>
        <dbReference type="Proteomes" id="UP000050474"/>
    </source>
</evidence>
<dbReference type="PANTHER" id="PTHR14237:SF19">
    <property type="entry name" value="MITOCHONDRIAL AMIDOXIME REDUCING COMPONENT 1"/>
    <property type="match status" value="1"/>
</dbReference>
<dbReference type="SUPFAM" id="SSF141673">
    <property type="entry name" value="MOSC N-terminal domain-like"/>
    <property type="match status" value="1"/>
</dbReference>
<gene>
    <name evidence="2" type="ORF">ALO44_100330</name>
</gene>
<comment type="caution">
    <text evidence="2">The sequence shown here is derived from an EMBL/GenBank/DDBJ whole genome shotgun (WGS) entry which is preliminary data.</text>
</comment>
<dbReference type="EMBL" id="LJRM01000044">
    <property type="protein sequence ID" value="KPY88095.1"/>
    <property type="molecule type" value="Genomic_DNA"/>
</dbReference>
<dbReference type="Proteomes" id="UP000050474">
    <property type="component" value="Unassembled WGS sequence"/>
</dbReference>
<dbReference type="GO" id="GO:0030170">
    <property type="term" value="F:pyridoxal phosphate binding"/>
    <property type="evidence" value="ECO:0007669"/>
    <property type="project" value="InterPro"/>
</dbReference>
<reference evidence="2 3" key="1">
    <citation type="submission" date="2015-09" db="EMBL/GenBank/DDBJ databases">
        <title>Genome announcement of multiple Pseudomonas syringae strains.</title>
        <authorList>
            <person name="Thakur S."/>
            <person name="Wang P.W."/>
            <person name="Gong Y."/>
            <person name="Weir B.S."/>
            <person name="Guttman D.S."/>
        </authorList>
    </citation>
    <scope>NUCLEOTIDE SEQUENCE [LARGE SCALE GENOMIC DNA]</scope>
    <source>
        <strain evidence="2 3">ICMP4091</strain>
    </source>
</reference>
<dbReference type="Pfam" id="PF03476">
    <property type="entry name" value="MOSC_N"/>
    <property type="match status" value="1"/>
</dbReference>
<proteinExistence type="predicted"/>
<accession>A0A0Q0C9C4</accession>
<dbReference type="InterPro" id="IPR005303">
    <property type="entry name" value="MOCOS_middle"/>
</dbReference>
<dbReference type="Pfam" id="PF03473">
    <property type="entry name" value="MOSC"/>
    <property type="match status" value="1"/>
</dbReference>
<dbReference type="InterPro" id="IPR005302">
    <property type="entry name" value="MoCF_Sase_C"/>
</dbReference>
<dbReference type="STRING" id="129140.ALO44_100330"/>
<dbReference type="PATRIC" id="fig|129140.3.peg.3357"/>
<evidence type="ECO:0000313" key="2">
    <source>
        <dbReference type="EMBL" id="KPY88095.1"/>
    </source>
</evidence>
<dbReference type="AlphaFoldDB" id="A0A0Q0C9C4"/>
<dbReference type="GO" id="GO:0030151">
    <property type="term" value="F:molybdenum ion binding"/>
    <property type="evidence" value="ECO:0007669"/>
    <property type="project" value="InterPro"/>
</dbReference>
<dbReference type="PANTHER" id="PTHR14237">
    <property type="entry name" value="MOLYBDOPTERIN COFACTOR SULFURASE MOSC"/>
    <property type="match status" value="1"/>
</dbReference>
<protein>
    <submittedName>
        <fullName evidence="2">MOSC:MOSC, N-terminal beta barrel protein</fullName>
    </submittedName>
</protein>